<proteinExistence type="predicted"/>
<name>A0A3P7DWT1_WUCBA</name>
<dbReference type="AlphaFoldDB" id="A0A3P7DWT1"/>
<dbReference type="OrthoDB" id="5844508at2759"/>
<keyword evidence="2" id="KW-1185">Reference proteome</keyword>
<evidence type="ECO:0000313" key="1">
    <source>
        <dbReference type="EMBL" id="VDM11476.1"/>
    </source>
</evidence>
<dbReference type="InParanoid" id="A0A3P7DWT1"/>
<sequence>MMLLKIGRLPKYINLSAYDKNAVRALVGYIQNENQRNITLSFYALADLIDLSRSLLMLGLLKQLENILVKMASQKTDSLLQALIIVGNERSIYGGLIVRQKIEKIAAAKFQDIVQHRLFRHIPPIIFANVIARALIFSRIRSAFLSDGDRNSIQERLKTLPNGEKMIPFIMTTLTSTFCRRCCIIKEHIDKGLIRCGIPKPRNDTAIDLRKLPLLVK</sequence>
<accession>A0A3P7DWT1</accession>
<protein>
    <submittedName>
        <fullName evidence="1">Uncharacterized protein</fullName>
    </submittedName>
</protein>
<organism evidence="1 2">
    <name type="scientific">Wuchereria bancrofti</name>
    <dbReference type="NCBI Taxonomy" id="6293"/>
    <lineage>
        <taxon>Eukaryota</taxon>
        <taxon>Metazoa</taxon>
        <taxon>Ecdysozoa</taxon>
        <taxon>Nematoda</taxon>
        <taxon>Chromadorea</taxon>
        <taxon>Rhabditida</taxon>
        <taxon>Spirurina</taxon>
        <taxon>Spiruromorpha</taxon>
        <taxon>Filarioidea</taxon>
        <taxon>Onchocercidae</taxon>
        <taxon>Wuchereria</taxon>
    </lineage>
</organism>
<reference evidence="1 2" key="1">
    <citation type="submission" date="2018-11" db="EMBL/GenBank/DDBJ databases">
        <authorList>
            <consortium name="Pathogen Informatics"/>
        </authorList>
    </citation>
    <scope>NUCLEOTIDE SEQUENCE [LARGE SCALE GENOMIC DNA]</scope>
</reference>
<dbReference type="OMA" id="MIPFIMT"/>
<gene>
    <name evidence="1" type="ORF">WBA_LOCUS4862</name>
</gene>
<evidence type="ECO:0000313" key="2">
    <source>
        <dbReference type="Proteomes" id="UP000270924"/>
    </source>
</evidence>
<dbReference type="Proteomes" id="UP000270924">
    <property type="component" value="Unassembled WGS sequence"/>
</dbReference>
<dbReference type="EMBL" id="UYWW01002174">
    <property type="protein sequence ID" value="VDM11476.1"/>
    <property type="molecule type" value="Genomic_DNA"/>
</dbReference>